<dbReference type="AlphaFoldDB" id="A0A143HF62"/>
<dbReference type="OrthoDB" id="2804813at2"/>
<sequence length="425" mass="48986">MITNKNDCWSSKSHSQILEQTNKHLWRFIQNNSAIVSAEDVFLSLTNVSKSNLQKLSNIYFILDEEVEEFVDITAPSILKRLSKTSQTEHKVLRGNVKGKINWSKTISERNASGGDPSIFVCSQRSSVFDLPENRLLLYLLRKIMYICNSLTNTDFEKDETNLEELENKEKWINSVLRIGHKTKKLLKNPFIRKIGDMHDINQKTIIQAEKARGQMYSHLAKVAKVFYFMNNSPVRYLDTVLEGKTLEPLNKDTLYEIAVLFKLFEVIRDNGGVEKRIGLIGGGSSLVSRFTIGHKEMNIYFQGVPKEFALNSKYGPLMNLYGLSDKLRRPDLILEVLEGNKKIFYIIEVKRSDKRNYLVDGAYKLFGYLKDFEKIKNSNVNLFGILVGWSNIKKLGTVTESEIYLSSWGNLENIFDFIIKKEFE</sequence>
<organism evidence="1 2">
    <name type="scientific">Rummeliibacillus stabekisii</name>
    <dbReference type="NCBI Taxonomy" id="241244"/>
    <lineage>
        <taxon>Bacteria</taxon>
        <taxon>Bacillati</taxon>
        <taxon>Bacillota</taxon>
        <taxon>Bacilli</taxon>
        <taxon>Bacillales</taxon>
        <taxon>Caryophanaceae</taxon>
        <taxon>Rummeliibacillus</taxon>
    </lineage>
</organism>
<evidence type="ECO:0000313" key="2">
    <source>
        <dbReference type="Proteomes" id="UP000076021"/>
    </source>
</evidence>
<reference evidence="1 2" key="1">
    <citation type="journal article" date="2016" name="Genome Announc.">
        <title>Whole-Genome Sequence of Rummeliibacillus stabekisii Strain PP9 Isolated from Antarctic Soil.</title>
        <authorList>
            <person name="da Mota F.F."/>
            <person name="Vollu R.E."/>
            <person name="Jurelevicius D."/>
            <person name="Seldin L."/>
        </authorList>
    </citation>
    <scope>NUCLEOTIDE SEQUENCE [LARGE SCALE GENOMIC DNA]</scope>
    <source>
        <strain evidence="1 2">PP9</strain>
    </source>
</reference>
<accession>A0A143HF62</accession>
<dbReference type="EMBL" id="CP014806">
    <property type="protein sequence ID" value="AMX00373.1"/>
    <property type="molecule type" value="Genomic_DNA"/>
</dbReference>
<proteinExistence type="predicted"/>
<protein>
    <submittedName>
        <fullName evidence="1">Uncharacterized protein</fullName>
    </submittedName>
</protein>
<gene>
    <name evidence="1" type="ORF">ATY39_13695</name>
</gene>
<name>A0A143HF62_9BACL</name>
<evidence type="ECO:0000313" key="1">
    <source>
        <dbReference type="EMBL" id="AMX00373.1"/>
    </source>
</evidence>
<keyword evidence="2" id="KW-1185">Reference proteome</keyword>
<dbReference type="RefSeq" id="WP_066790678.1">
    <property type="nucleotide sequence ID" value="NZ_CP014806.1"/>
</dbReference>
<reference evidence="2" key="2">
    <citation type="submission" date="2016-03" db="EMBL/GenBank/DDBJ databases">
        <authorList>
            <person name="Ploux O."/>
        </authorList>
    </citation>
    <scope>NUCLEOTIDE SEQUENCE [LARGE SCALE GENOMIC DNA]</scope>
    <source>
        <strain evidence="2">PP9</strain>
    </source>
</reference>
<dbReference type="KEGG" id="rst:ATY39_13695"/>
<dbReference type="Proteomes" id="UP000076021">
    <property type="component" value="Chromosome"/>
</dbReference>